<protein>
    <recommendedName>
        <fullName evidence="4">Retrotransposon gag domain-containing protein</fullName>
    </recommendedName>
</protein>
<evidence type="ECO:0000313" key="2">
    <source>
        <dbReference type="EMBL" id="GJN37152.1"/>
    </source>
</evidence>
<feature type="compositionally biased region" description="Basic and acidic residues" evidence="1">
    <location>
        <begin position="59"/>
        <end position="69"/>
    </location>
</feature>
<dbReference type="EMBL" id="BQKI01000093">
    <property type="protein sequence ID" value="GJN37152.1"/>
    <property type="molecule type" value="Genomic_DNA"/>
</dbReference>
<keyword evidence="3" id="KW-1185">Reference proteome</keyword>
<accession>A0AAV5FR89</accession>
<proteinExistence type="predicted"/>
<evidence type="ECO:0008006" key="4">
    <source>
        <dbReference type="Google" id="ProtNLM"/>
    </source>
</evidence>
<organism evidence="2 3">
    <name type="scientific">Eleusine coracana subsp. coracana</name>
    <dbReference type="NCBI Taxonomy" id="191504"/>
    <lineage>
        <taxon>Eukaryota</taxon>
        <taxon>Viridiplantae</taxon>
        <taxon>Streptophyta</taxon>
        <taxon>Embryophyta</taxon>
        <taxon>Tracheophyta</taxon>
        <taxon>Spermatophyta</taxon>
        <taxon>Magnoliopsida</taxon>
        <taxon>Liliopsida</taxon>
        <taxon>Poales</taxon>
        <taxon>Poaceae</taxon>
        <taxon>PACMAD clade</taxon>
        <taxon>Chloridoideae</taxon>
        <taxon>Cynodonteae</taxon>
        <taxon>Eleusininae</taxon>
        <taxon>Eleusine</taxon>
    </lineage>
</organism>
<dbReference type="AlphaFoldDB" id="A0AAV5FR89"/>
<reference evidence="2" key="2">
    <citation type="submission" date="2021-12" db="EMBL/GenBank/DDBJ databases">
        <title>Resequencing data analysis of finger millet.</title>
        <authorList>
            <person name="Hatakeyama M."/>
            <person name="Aluri S."/>
            <person name="Balachadran M.T."/>
            <person name="Sivarajan S.R."/>
            <person name="Poveda L."/>
            <person name="Shimizu-Inatsugi R."/>
            <person name="Schlapbach R."/>
            <person name="Sreeman S.M."/>
            <person name="Shimizu K.K."/>
        </authorList>
    </citation>
    <scope>NUCLEOTIDE SEQUENCE</scope>
</reference>
<gene>
    <name evidence="2" type="primary">gb26078</name>
    <name evidence="2" type="ORF">PR202_gb26078</name>
</gene>
<comment type="caution">
    <text evidence="2">The sequence shown here is derived from an EMBL/GenBank/DDBJ whole genome shotgun (WGS) entry which is preliminary data.</text>
</comment>
<evidence type="ECO:0000313" key="3">
    <source>
        <dbReference type="Proteomes" id="UP001054889"/>
    </source>
</evidence>
<dbReference type="Proteomes" id="UP001054889">
    <property type="component" value="Unassembled WGS sequence"/>
</dbReference>
<reference evidence="2" key="1">
    <citation type="journal article" date="2018" name="DNA Res.">
        <title>Multiple hybrid de novo genome assembly of finger millet, an orphan allotetraploid crop.</title>
        <authorList>
            <person name="Hatakeyama M."/>
            <person name="Aluri S."/>
            <person name="Balachadran M.T."/>
            <person name="Sivarajan S.R."/>
            <person name="Patrignani A."/>
            <person name="Gruter S."/>
            <person name="Poveda L."/>
            <person name="Shimizu-Inatsugi R."/>
            <person name="Baeten J."/>
            <person name="Francoijs K.J."/>
            <person name="Nataraja K.N."/>
            <person name="Reddy Y.A.N."/>
            <person name="Phadnis S."/>
            <person name="Ravikumar R.L."/>
            <person name="Schlapbach R."/>
            <person name="Sreeman S.M."/>
            <person name="Shimizu K.K."/>
        </authorList>
    </citation>
    <scope>NUCLEOTIDE SEQUENCE</scope>
</reference>
<name>A0AAV5FR89_ELECO</name>
<sequence length="79" mass="8871">MALWSAGGDTYVMGNYLPVCLDRAVRIWLTSLPEESITSWGDLNKKLIGSFQATYNRRGHSDQAEDRQASSRLHQAILC</sequence>
<feature type="region of interest" description="Disordered" evidence="1">
    <location>
        <begin position="59"/>
        <end position="79"/>
    </location>
</feature>
<evidence type="ECO:0000256" key="1">
    <source>
        <dbReference type="SAM" id="MobiDB-lite"/>
    </source>
</evidence>